<dbReference type="InterPro" id="IPR017937">
    <property type="entry name" value="Thioredoxin_CS"/>
</dbReference>
<dbReference type="PIRSF" id="PIRSF000077">
    <property type="entry name" value="Thioredoxin"/>
    <property type="match status" value="1"/>
</dbReference>
<dbReference type="PANTHER" id="PTHR45663:SF11">
    <property type="entry name" value="GEO12009P1"/>
    <property type="match status" value="1"/>
</dbReference>
<comment type="similarity">
    <text evidence="1 7">Belongs to the thioredoxin family.</text>
</comment>
<name>A0A4P6JV28_KTERU</name>
<feature type="site" description="Deprotonates C-terminal active site Cys" evidence="8">
    <location>
        <position position="32"/>
    </location>
</feature>
<dbReference type="SUPFAM" id="SSF52833">
    <property type="entry name" value="Thioredoxin-like"/>
    <property type="match status" value="1"/>
</dbReference>
<reference evidence="11 12" key="1">
    <citation type="submission" date="2019-01" db="EMBL/GenBank/DDBJ databases">
        <title>Ktedonosporobacter rubrisoli SCAWS-G2.</title>
        <authorList>
            <person name="Huang Y."/>
            <person name="Yan B."/>
        </authorList>
    </citation>
    <scope>NUCLEOTIDE SEQUENCE [LARGE SCALE GENOMIC DNA]</scope>
    <source>
        <strain evidence="11 12">SCAWS-G2</strain>
    </source>
</reference>
<dbReference type="KEGG" id="kbs:EPA93_25660"/>
<dbReference type="Pfam" id="PF00085">
    <property type="entry name" value="Thioredoxin"/>
    <property type="match status" value="1"/>
</dbReference>
<dbReference type="PRINTS" id="PR00421">
    <property type="entry name" value="THIOREDOXIN"/>
</dbReference>
<keyword evidence="5 9" id="KW-0676">Redox-active center</keyword>
<dbReference type="OrthoDB" id="9790390at2"/>
<dbReference type="PROSITE" id="PS51352">
    <property type="entry name" value="THIOREDOXIN_2"/>
    <property type="match status" value="1"/>
</dbReference>
<evidence type="ECO:0000256" key="1">
    <source>
        <dbReference type="ARBA" id="ARBA00008987"/>
    </source>
</evidence>
<dbReference type="CDD" id="cd02947">
    <property type="entry name" value="TRX_family"/>
    <property type="match status" value="1"/>
</dbReference>
<dbReference type="EMBL" id="CP035758">
    <property type="protein sequence ID" value="QBD79182.1"/>
    <property type="molecule type" value="Genomic_DNA"/>
</dbReference>
<evidence type="ECO:0000256" key="7">
    <source>
        <dbReference type="PIRNR" id="PIRNR000077"/>
    </source>
</evidence>
<evidence type="ECO:0000256" key="3">
    <source>
        <dbReference type="ARBA" id="ARBA00022982"/>
    </source>
</evidence>
<feature type="active site" description="Nucleophile" evidence="8">
    <location>
        <position position="41"/>
    </location>
</feature>
<evidence type="ECO:0000256" key="4">
    <source>
        <dbReference type="ARBA" id="ARBA00023157"/>
    </source>
</evidence>
<feature type="site" description="Contributes to redox potential value" evidence="8">
    <location>
        <position position="39"/>
    </location>
</feature>
<dbReference type="Gene3D" id="3.40.30.10">
    <property type="entry name" value="Glutaredoxin"/>
    <property type="match status" value="1"/>
</dbReference>
<feature type="site" description="Contributes to redox potential value" evidence="8">
    <location>
        <position position="40"/>
    </location>
</feature>
<accession>A0A4P6JV28</accession>
<dbReference type="GO" id="GO:0005737">
    <property type="term" value="C:cytoplasm"/>
    <property type="evidence" value="ECO:0007669"/>
    <property type="project" value="TreeGrafter"/>
</dbReference>
<evidence type="ECO:0000256" key="6">
    <source>
        <dbReference type="NCBIfam" id="TIGR01068"/>
    </source>
</evidence>
<dbReference type="FunFam" id="3.40.30.10:FF:000001">
    <property type="entry name" value="Thioredoxin"/>
    <property type="match status" value="1"/>
</dbReference>
<keyword evidence="12" id="KW-1185">Reference proteome</keyword>
<evidence type="ECO:0000259" key="10">
    <source>
        <dbReference type="PROSITE" id="PS51352"/>
    </source>
</evidence>
<evidence type="ECO:0000313" key="12">
    <source>
        <dbReference type="Proteomes" id="UP000290365"/>
    </source>
</evidence>
<feature type="domain" description="Thioredoxin" evidence="10">
    <location>
        <begin position="1"/>
        <end position="113"/>
    </location>
</feature>
<dbReference type="Proteomes" id="UP000290365">
    <property type="component" value="Chromosome"/>
</dbReference>
<keyword evidence="2" id="KW-0813">Transport</keyword>
<dbReference type="InterPro" id="IPR005746">
    <property type="entry name" value="Thioredoxin"/>
</dbReference>
<dbReference type="InterPro" id="IPR036249">
    <property type="entry name" value="Thioredoxin-like_sf"/>
</dbReference>
<dbReference type="GO" id="GO:0015035">
    <property type="term" value="F:protein-disulfide reductase activity"/>
    <property type="evidence" value="ECO:0007669"/>
    <property type="project" value="UniProtKB-UniRule"/>
</dbReference>
<feature type="disulfide bond" description="Redox-active" evidence="9">
    <location>
        <begin position="38"/>
        <end position="41"/>
    </location>
</feature>
<evidence type="ECO:0000256" key="5">
    <source>
        <dbReference type="ARBA" id="ARBA00023284"/>
    </source>
</evidence>
<dbReference type="InterPro" id="IPR013766">
    <property type="entry name" value="Thioredoxin_domain"/>
</dbReference>
<sequence>MQGDYMHSNLFNVTDQDFEEKVLQSSLPVIVDFTAQWCPPCHALSPVFARLSEEYIGKLRFAKMDVDEQPDVPIALRVQAMPTLILFRDGKEVSRVVGPHPARLKQILDRALSELVAL</sequence>
<evidence type="ECO:0000256" key="8">
    <source>
        <dbReference type="PIRSR" id="PIRSR000077-1"/>
    </source>
</evidence>
<protein>
    <recommendedName>
        <fullName evidence="6 7">Thioredoxin</fullName>
    </recommendedName>
</protein>
<evidence type="ECO:0000313" key="11">
    <source>
        <dbReference type="EMBL" id="QBD79182.1"/>
    </source>
</evidence>
<dbReference type="PANTHER" id="PTHR45663">
    <property type="entry name" value="GEO12009P1"/>
    <property type="match status" value="1"/>
</dbReference>
<keyword evidence="4 9" id="KW-1015">Disulfide bond</keyword>
<evidence type="ECO:0000256" key="9">
    <source>
        <dbReference type="PIRSR" id="PIRSR000077-4"/>
    </source>
</evidence>
<evidence type="ECO:0000256" key="2">
    <source>
        <dbReference type="ARBA" id="ARBA00022448"/>
    </source>
</evidence>
<keyword evidence="3" id="KW-0249">Electron transport</keyword>
<dbReference type="AlphaFoldDB" id="A0A4P6JV28"/>
<gene>
    <name evidence="11" type="primary">trxA</name>
    <name evidence="11" type="ORF">EPA93_25660</name>
</gene>
<dbReference type="NCBIfam" id="TIGR01068">
    <property type="entry name" value="thioredoxin"/>
    <property type="match status" value="1"/>
</dbReference>
<organism evidence="11 12">
    <name type="scientific">Ktedonosporobacter rubrisoli</name>
    <dbReference type="NCBI Taxonomy" id="2509675"/>
    <lineage>
        <taxon>Bacteria</taxon>
        <taxon>Bacillati</taxon>
        <taxon>Chloroflexota</taxon>
        <taxon>Ktedonobacteria</taxon>
        <taxon>Ktedonobacterales</taxon>
        <taxon>Ktedonosporobacteraceae</taxon>
        <taxon>Ktedonosporobacter</taxon>
    </lineage>
</organism>
<feature type="active site" description="Nucleophile" evidence="8">
    <location>
        <position position="38"/>
    </location>
</feature>
<proteinExistence type="inferred from homology"/>
<dbReference type="PROSITE" id="PS00194">
    <property type="entry name" value="THIOREDOXIN_1"/>
    <property type="match status" value="1"/>
</dbReference>